<accession>A2DDE4</accession>
<sequence length="270" mass="31265">MEEEKRELTEDEAAKMIQRAWRRHADMSLFRGLKKLVQFRNQGDPAALLRVINPIEAQLLDPAIGAHVRFRLGGFEWPPQIYYKIYLHSPVCDVNSYAPRNYADKKNSDIPPVTQEQLSEYAEKFGWYHRVENNGWRPISSLSPTAIDAITQMTNKSSPHKKPIFKSKPKHQLKLEVAKLKVQRFLQEKSQQEGEAYDPSMAQAYLDDDKLFEWADNLDMSKYKDDWDTIGTTGPSSNLWWNNESLSEDEDVSSSSDSEIDEEELLKLLQ</sequence>
<feature type="compositionally biased region" description="Acidic residues" evidence="1">
    <location>
        <begin position="247"/>
        <end position="264"/>
    </location>
</feature>
<proteinExistence type="predicted"/>
<reference evidence="2" key="1">
    <citation type="submission" date="2006-10" db="EMBL/GenBank/DDBJ databases">
        <authorList>
            <person name="Amadeo P."/>
            <person name="Zhao Q."/>
            <person name="Wortman J."/>
            <person name="Fraser-Liggett C."/>
            <person name="Carlton J."/>
        </authorList>
    </citation>
    <scope>NUCLEOTIDE SEQUENCE</scope>
    <source>
        <strain evidence="2">G3</strain>
    </source>
</reference>
<dbReference type="PANTHER" id="PTHR33504">
    <property type="entry name" value="NADH DEHYDROGENASE (UBIQUINONE) 1 BETA SUBCOMPLEX, 4"/>
    <property type="match status" value="1"/>
</dbReference>
<evidence type="ECO:0000256" key="1">
    <source>
        <dbReference type="SAM" id="MobiDB-lite"/>
    </source>
</evidence>
<dbReference type="AlphaFoldDB" id="A2DDE4"/>
<dbReference type="eggNOG" id="ENOG502QSTG">
    <property type="taxonomic scope" value="Eukaryota"/>
</dbReference>
<dbReference type="PANTHER" id="PTHR33504:SF2">
    <property type="entry name" value="PROTEIN MFI"/>
    <property type="match status" value="1"/>
</dbReference>
<dbReference type="VEuPathDB" id="TrichDB:TVAGG3_0986420"/>
<dbReference type="OMA" id="YINPKEX"/>
<organism evidence="2 3">
    <name type="scientific">Trichomonas vaginalis (strain ATCC PRA-98 / G3)</name>
    <dbReference type="NCBI Taxonomy" id="412133"/>
    <lineage>
        <taxon>Eukaryota</taxon>
        <taxon>Metamonada</taxon>
        <taxon>Parabasalia</taxon>
        <taxon>Trichomonadida</taxon>
        <taxon>Trichomonadidae</taxon>
        <taxon>Trichomonas</taxon>
    </lineage>
</organism>
<dbReference type="KEGG" id="tva:5467174"/>
<name>A2DDE4_TRIV3</name>
<feature type="region of interest" description="Disordered" evidence="1">
    <location>
        <begin position="247"/>
        <end position="270"/>
    </location>
</feature>
<protein>
    <submittedName>
        <fullName evidence="2">IQ calmodulin-binding motif family protein</fullName>
    </submittedName>
</protein>
<dbReference type="InParanoid" id="A2DDE4"/>
<dbReference type="EMBL" id="DS113189">
    <property type="protein sequence ID" value="EAY21623.1"/>
    <property type="molecule type" value="Genomic_DNA"/>
</dbReference>
<dbReference type="Proteomes" id="UP000001542">
    <property type="component" value="Unassembled WGS sequence"/>
</dbReference>
<dbReference type="VEuPathDB" id="TrichDB:TVAG_013890"/>
<reference evidence="2" key="2">
    <citation type="journal article" date="2007" name="Science">
        <title>Draft genome sequence of the sexually transmitted pathogen Trichomonas vaginalis.</title>
        <authorList>
            <person name="Carlton J.M."/>
            <person name="Hirt R.P."/>
            <person name="Silva J.C."/>
            <person name="Delcher A.L."/>
            <person name="Schatz M."/>
            <person name="Zhao Q."/>
            <person name="Wortman J.R."/>
            <person name="Bidwell S.L."/>
            <person name="Alsmark U.C.M."/>
            <person name="Besteiro S."/>
            <person name="Sicheritz-Ponten T."/>
            <person name="Noel C.J."/>
            <person name="Dacks J.B."/>
            <person name="Foster P.G."/>
            <person name="Simillion C."/>
            <person name="Van de Peer Y."/>
            <person name="Miranda-Saavedra D."/>
            <person name="Barton G.J."/>
            <person name="Westrop G.D."/>
            <person name="Mueller S."/>
            <person name="Dessi D."/>
            <person name="Fiori P.L."/>
            <person name="Ren Q."/>
            <person name="Paulsen I."/>
            <person name="Zhang H."/>
            <person name="Bastida-Corcuera F.D."/>
            <person name="Simoes-Barbosa A."/>
            <person name="Brown M.T."/>
            <person name="Hayes R.D."/>
            <person name="Mukherjee M."/>
            <person name="Okumura C.Y."/>
            <person name="Schneider R."/>
            <person name="Smith A.J."/>
            <person name="Vanacova S."/>
            <person name="Villalvazo M."/>
            <person name="Haas B.J."/>
            <person name="Pertea M."/>
            <person name="Feldblyum T.V."/>
            <person name="Utterback T.R."/>
            <person name="Shu C.L."/>
            <person name="Osoegawa K."/>
            <person name="de Jong P.J."/>
            <person name="Hrdy I."/>
            <person name="Horvathova L."/>
            <person name="Zubacova Z."/>
            <person name="Dolezal P."/>
            <person name="Malik S.B."/>
            <person name="Logsdon J.M. Jr."/>
            <person name="Henze K."/>
            <person name="Gupta A."/>
            <person name="Wang C.C."/>
            <person name="Dunne R.L."/>
            <person name="Upcroft J.A."/>
            <person name="Upcroft P."/>
            <person name="White O."/>
            <person name="Salzberg S.L."/>
            <person name="Tang P."/>
            <person name="Chiu C.-H."/>
            <person name="Lee Y.-S."/>
            <person name="Embley T.M."/>
            <person name="Coombs G.H."/>
            <person name="Mottram J.C."/>
            <person name="Tachezy J."/>
            <person name="Fraser-Liggett C.M."/>
            <person name="Johnson P.J."/>
        </authorList>
    </citation>
    <scope>NUCLEOTIDE SEQUENCE [LARGE SCALE GENOMIC DNA]</scope>
    <source>
        <strain evidence="2">G3</strain>
    </source>
</reference>
<gene>
    <name evidence="2" type="ORF">TVAG_013890</name>
</gene>
<evidence type="ECO:0000313" key="3">
    <source>
        <dbReference type="Proteomes" id="UP000001542"/>
    </source>
</evidence>
<keyword evidence="3" id="KW-1185">Reference proteome</keyword>
<dbReference type="STRING" id="5722.A2DDE4"/>
<evidence type="ECO:0000313" key="2">
    <source>
        <dbReference type="EMBL" id="EAY21623.1"/>
    </source>
</evidence>
<dbReference type="RefSeq" id="XP_001582609.1">
    <property type="nucleotide sequence ID" value="XM_001582559.1"/>
</dbReference>
<dbReference type="OrthoDB" id="10253073at2759"/>